<name>A0ACC2MAA0_PERAE</name>
<evidence type="ECO:0000313" key="1">
    <source>
        <dbReference type="EMBL" id="KAJ8642518.1"/>
    </source>
</evidence>
<accession>A0ACC2MAA0</accession>
<dbReference type="EMBL" id="CM056810">
    <property type="protein sequence ID" value="KAJ8642518.1"/>
    <property type="molecule type" value="Genomic_DNA"/>
</dbReference>
<reference evidence="1 2" key="1">
    <citation type="journal article" date="2022" name="Hortic Res">
        <title>A haplotype resolved chromosomal level avocado genome allows analysis of novel avocado genes.</title>
        <authorList>
            <person name="Nath O."/>
            <person name="Fletcher S.J."/>
            <person name="Hayward A."/>
            <person name="Shaw L.M."/>
            <person name="Masouleh A.K."/>
            <person name="Furtado A."/>
            <person name="Henry R.J."/>
            <person name="Mitter N."/>
        </authorList>
    </citation>
    <scope>NUCLEOTIDE SEQUENCE [LARGE SCALE GENOMIC DNA]</scope>
    <source>
        <strain evidence="2">cv. Hass</strain>
    </source>
</reference>
<sequence>MSSFVGVHLSDPALQSHFTQVELRGLKTNFLSVRRETGHVTVGDLPPIIAKLKALRGKLTDEEIGQILGESHPDTSNEIDFEAFLQEYLNLQAHVAAKSGDSKTSSSFLKATTTTLLHTTGGAEQESYVAHINNYLGEDPFLKEYLPLNPATNDLFELAKDGVLLCKLINVAVPGTIDERAINTKRIQLLADLNLKKTPQLVELVDTSKEVEELMGLAPEKLLLKWMNFHLQKAGYQKQVTNFSSDLKDGEAYAYLLNVLAPEHGTTSIMDTKDPSERANLILEHAERMECKRYITPKDIVEGSSNLNLAFVAHIFHQRNGLSTNSSKFSFAEMLPDDVQVSREERAFRFWINSLGTATYVNNLFEDVRNGWVLLEVLDKVSPRSVNWKQATKPPIKMPFRKVENCNQVVGIGKQLKFSLVNVAGNDIVQGNKKLILAYLWQLMRFNILQLLKNLRFSHGKEITDADILHWANAKVKSAGRKTQMESFKDKNLSNGLFFLELLSAVEPRVVNWNLVTKGSTDEDKRLNATYIISVARKIGCSIFLLPEDIMEVNQKMILTLTASIMYWSLQQPAEGESEASPEAATSQSLSADGEDGSITGGFSNMTMDDAASETSPHAENGDAPTQE</sequence>
<organism evidence="1 2">
    <name type="scientific">Persea americana</name>
    <name type="common">Avocado</name>
    <dbReference type="NCBI Taxonomy" id="3435"/>
    <lineage>
        <taxon>Eukaryota</taxon>
        <taxon>Viridiplantae</taxon>
        <taxon>Streptophyta</taxon>
        <taxon>Embryophyta</taxon>
        <taxon>Tracheophyta</taxon>
        <taxon>Spermatophyta</taxon>
        <taxon>Magnoliopsida</taxon>
        <taxon>Magnoliidae</taxon>
        <taxon>Laurales</taxon>
        <taxon>Lauraceae</taxon>
        <taxon>Persea</taxon>
    </lineage>
</organism>
<comment type="caution">
    <text evidence="1">The sequence shown here is derived from an EMBL/GenBank/DDBJ whole genome shotgun (WGS) entry which is preliminary data.</text>
</comment>
<keyword evidence="2" id="KW-1185">Reference proteome</keyword>
<dbReference type="Proteomes" id="UP001234297">
    <property type="component" value="Chromosome 2"/>
</dbReference>
<evidence type="ECO:0000313" key="2">
    <source>
        <dbReference type="Proteomes" id="UP001234297"/>
    </source>
</evidence>
<proteinExistence type="predicted"/>
<protein>
    <submittedName>
        <fullName evidence="1">Uncharacterized protein</fullName>
    </submittedName>
</protein>
<gene>
    <name evidence="1" type="ORF">MRB53_004266</name>
</gene>